<dbReference type="Pfam" id="PF04397">
    <property type="entry name" value="LytTR"/>
    <property type="match status" value="1"/>
</dbReference>
<feature type="domain" description="HTH LytTR-type" evidence="5">
    <location>
        <begin position="130"/>
        <end position="198"/>
    </location>
</feature>
<dbReference type="PROSITE" id="PS50110">
    <property type="entry name" value="RESPONSE_REGULATORY"/>
    <property type="match status" value="1"/>
</dbReference>
<evidence type="ECO:0000256" key="1">
    <source>
        <dbReference type="ARBA" id="ARBA00018672"/>
    </source>
</evidence>
<evidence type="ECO:0000256" key="3">
    <source>
        <dbReference type="PROSITE-ProRule" id="PRU00169"/>
    </source>
</evidence>
<dbReference type="PANTHER" id="PTHR37299:SF1">
    <property type="entry name" value="STAGE 0 SPORULATION PROTEIN A HOMOLOG"/>
    <property type="match status" value="1"/>
</dbReference>
<dbReference type="InterPro" id="IPR046947">
    <property type="entry name" value="LytR-like"/>
</dbReference>
<name>A0A173S4U2_ANAHA</name>
<dbReference type="InterPro" id="IPR001789">
    <property type="entry name" value="Sig_transdc_resp-reg_receiver"/>
</dbReference>
<organism evidence="6 7">
    <name type="scientific">Anaerostipes hadrus</name>
    <dbReference type="NCBI Taxonomy" id="649756"/>
    <lineage>
        <taxon>Bacteria</taxon>
        <taxon>Bacillati</taxon>
        <taxon>Bacillota</taxon>
        <taxon>Clostridia</taxon>
        <taxon>Lachnospirales</taxon>
        <taxon>Lachnospiraceae</taxon>
        <taxon>Anaerostipes</taxon>
    </lineage>
</organism>
<feature type="domain" description="Response regulatory" evidence="4">
    <location>
        <begin position="2"/>
        <end position="120"/>
    </location>
</feature>
<proteinExistence type="predicted"/>
<dbReference type="PANTHER" id="PTHR37299">
    <property type="entry name" value="TRANSCRIPTIONAL REGULATOR-RELATED"/>
    <property type="match status" value="1"/>
</dbReference>
<dbReference type="InterPro" id="IPR007492">
    <property type="entry name" value="LytTR_DNA-bd_dom"/>
</dbReference>
<dbReference type="AlphaFoldDB" id="A0A173S4U2"/>
<dbReference type="Pfam" id="PF00072">
    <property type="entry name" value="Response_reg"/>
    <property type="match status" value="1"/>
</dbReference>
<evidence type="ECO:0000259" key="4">
    <source>
        <dbReference type="PROSITE" id="PS50110"/>
    </source>
</evidence>
<sequence>MKLAIVDDNKLEQELIFNTLRTYEHERNISLDISSYSDGNSFLNTYVPGDFDLIFMDIYLNELNGINIVRKIRQMDSKVMIVFLTTSKEHIFEAAPFHFFDYILKPFESTQIFHVLDDALALLPEQEAELSFEYRSFDVHFPLSKIQYIYSNNHEVIIHTTNGTHAFRLPFYSVTDHLDDSRFLQCNRGIMLNMDYIKTMESDYFEMTDPKCFPIKTKGRKQIREQYIKYQFLKLEEA</sequence>
<dbReference type="PROSITE" id="PS50930">
    <property type="entry name" value="HTH_LYTTR"/>
    <property type="match status" value="1"/>
</dbReference>
<dbReference type="Gene3D" id="3.40.50.2300">
    <property type="match status" value="1"/>
</dbReference>
<reference evidence="6 7" key="1">
    <citation type="submission" date="2015-09" db="EMBL/GenBank/DDBJ databases">
        <authorList>
            <consortium name="Pathogen Informatics"/>
        </authorList>
    </citation>
    <scope>NUCLEOTIDE SEQUENCE [LARGE SCALE GENOMIC DNA]</scope>
    <source>
        <strain evidence="6 7">2789STDY5608868</strain>
    </source>
</reference>
<evidence type="ECO:0000313" key="7">
    <source>
        <dbReference type="Proteomes" id="UP000095598"/>
    </source>
</evidence>
<dbReference type="SUPFAM" id="SSF52172">
    <property type="entry name" value="CheY-like"/>
    <property type="match status" value="1"/>
</dbReference>
<comment type="function">
    <text evidence="2">May play the central regulatory role in sporulation. It may be an element of the effector pathway responsible for the activation of sporulation genes in response to nutritional stress. Spo0A may act in concert with spo0H (a sigma factor) to control the expression of some genes that are critical to the sporulation process.</text>
</comment>
<dbReference type="RefSeq" id="WP_055258180.1">
    <property type="nucleotide sequence ID" value="NZ_CYXT01000005.1"/>
</dbReference>
<dbReference type="SMART" id="SM00448">
    <property type="entry name" value="REC"/>
    <property type="match status" value="1"/>
</dbReference>
<evidence type="ECO:0000256" key="2">
    <source>
        <dbReference type="ARBA" id="ARBA00024867"/>
    </source>
</evidence>
<evidence type="ECO:0000259" key="5">
    <source>
        <dbReference type="PROSITE" id="PS50930"/>
    </source>
</evidence>
<dbReference type="GO" id="GO:0003677">
    <property type="term" value="F:DNA binding"/>
    <property type="evidence" value="ECO:0007669"/>
    <property type="project" value="InterPro"/>
</dbReference>
<dbReference type="EMBL" id="CYXT01000005">
    <property type="protein sequence ID" value="CUM85280.1"/>
    <property type="molecule type" value="Genomic_DNA"/>
</dbReference>
<keyword evidence="3" id="KW-0597">Phosphoprotein</keyword>
<dbReference type="Gene3D" id="2.40.50.1020">
    <property type="entry name" value="LytTr DNA-binding domain"/>
    <property type="match status" value="1"/>
</dbReference>
<dbReference type="Proteomes" id="UP000095598">
    <property type="component" value="Unassembled WGS sequence"/>
</dbReference>
<dbReference type="CDD" id="cd00156">
    <property type="entry name" value="REC"/>
    <property type="match status" value="1"/>
</dbReference>
<accession>A0A173S4U2</accession>
<protein>
    <recommendedName>
        <fullName evidence="1">Stage 0 sporulation protein A homolog</fullName>
    </recommendedName>
</protein>
<dbReference type="SMART" id="SM00850">
    <property type="entry name" value="LytTR"/>
    <property type="match status" value="1"/>
</dbReference>
<dbReference type="InterPro" id="IPR011006">
    <property type="entry name" value="CheY-like_superfamily"/>
</dbReference>
<dbReference type="GO" id="GO:0000156">
    <property type="term" value="F:phosphorelay response regulator activity"/>
    <property type="evidence" value="ECO:0007669"/>
    <property type="project" value="InterPro"/>
</dbReference>
<evidence type="ECO:0000313" key="6">
    <source>
        <dbReference type="EMBL" id="CUM85280.1"/>
    </source>
</evidence>
<feature type="modified residue" description="4-aspartylphosphate" evidence="3">
    <location>
        <position position="57"/>
    </location>
</feature>
<gene>
    <name evidence="6" type="primary">mrkE</name>
    <name evidence="6" type="ORF">ERS852425_01029</name>
</gene>